<feature type="binding site" evidence="16">
    <location>
        <position position="323"/>
    </location>
    <ligand>
        <name>Mn(2+)</name>
        <dbReference type="ChEBI" id="CHEBI:29035"/>
        <label>2</label>
    </ligand>
</feature>
<dbReference type="SUPFAM" id="SSF48108">
    <property type="entry name" value="Carbamoyl phosphate synthetase, large subunit connection domain"/>
    <property type="match status" value="1"/>
</dbReference>
<dbReference type="OrthoDB" id="85487at2157"/>
<dbReference type="InterPro" id="IPR006275">
    <property type="entry name" value="CPSase_lsu"/>
</dbReference>
<dbReference type="GO" id="GO:0004087">
    <property type="term" value="F:carbamoyl-phosphate synthase (ammonia) activity"/>
    <property type="evidence" value="ECO:0007669"/>
    <property type="project" value="UniProtKB-EC"/>
</dbReference>
<reference evidence="18 19" key="1">
    <citation type="journal article" date="2006" name="Int. J. Syst. Evol. Microbiol.">
        <title>Haloterrigena longa sp. nov. and Haloterrigena limicola sp. nov., extremely halophilic archaea isolated from a salt lake.</title>
        <authorList>
            <person name="Cui H.L."/>
            <person name="Tohty D."/>
            <person name="Zhou P.J."/>
            <person name="Liu S.J."/>
        </authorList>
    </citation>
    <scope>NUCLEOTIDE SEQUENCE [LARGE SCALE GENOMIC DNA]</scope>
    <source>
        <strain evidence="18 19">ABH32</strain>
    </source>
</reference>
<dbReference type="GeneID" id="63183497"/>
<feature type="binding site" evidence="16">
    <location>
        <position position="232"/>
    </location>
    <ligand>
        <name>ATP</name>
        <dbReference type="ChEBI" id="CHEBI:30616"/>
        <label>1</label>
    </ligand>
</feature>
<keyword evidence="9 16" id="KW-0677">Repeat</keyword>
<dbReference type="Gene3D" id="3.30.470.20">
    <property type="entry name" value="ATP-grasp fold, B domain"/>
    <property type="match status" value="2"/>
</dbReference>
<evidence type="ECO:0000256" key="9">
    <source>
        <dbReference type="ARBA" id="ARBA00022737"/>
    </source>
</evidence>
<feature type="binding site" evidence="16">
    <location>
        <position position="325"/>
    </location>
    <ligand>
        <name>Mn(2+)</name>
        <dbReference type="ChEBI" id="CHEBI:29035"/>
        <label>2</label>
    </ligand>
</feature>
<evidence type="ECO:0000313" key="18">
    <source>
        <dbReference type="EMBL" id="QSW86574.1"/>
    </source>
</evidence>
<dbReference type="Pfam" id="PF02787">
    <property type="entry name" value="CPSase_L_D3"/>
    <property type="match status" value="1"/>
</dbReference>
<feature type="binding site" evidence="16">
    <location>
        <position position="230"/>
    </location>
    <ligand>
        <name>ATP</name>
        <dbReference type="ChEBI" id="CHEBI:30616"/>
        <label>1</label>
    </ligand>
</feature>
<feature type="binding site" evidence="16">
    <location>
        <position position="323"/>
    </location>
    <ligand>
        <name>Mg(2+)</name>
        <dbReference type="ChEBI" id="CHEBI:18420"/>
        <label>1</label>
    </ligand>
</feature>
<feature type="binding site" evidence="16">
    <location>
        <position position="264"/>
    </location>
    <ligand>
        <name>ATP</name>
        <dbReference type="ChEBI" id="CHEBI:30616"/>
        <label>1</label>
    </ligand>
</feature>
<feature type="binding site" evidence="16">
    <location>
        <position position="198"/>
    </location>
    <ligand>
        <name>ATP</name>
        <dbReference type="ChEBI" id="CHEBI:30616"/>
        <label>1</label>
    </ligand>
</feature>
<evidence type="ECO:0000256" key="15">
    <source>
        <dbReference type="ARBA" id="ARBA00047359"/>
    </source>
</evidence>
<feature type="binding site" evidence="16">
    <location>
        <position position="780"/>
    </location>
    <ligand>
        <name>ATP</name>
        <dbReference type="ChEBI" id="CHEBI:30616"/>
        <label>2</label>
    </ligand>
</feature>
<dbReference type="NCBIfam" id="NF003671">
    <property type="entry name" value="PRK05294.1"/>
    <property type="match status" value="1"/>
</dbReference>
<feature type="binding site" evidence="16">
    <location>
        <position position="853"/>
    </location>
    <ligand>
        <name>ATP</name>
        <dbReference type="ChEBI" id="CHEBI:30616"/>
        <label>2</label>
    </ligand>
</feature>
<feature type="binding site" evidence="16">
    <location>
        <position position="865"/>
    </location>
    <ligand>
        <name>Mg(2+)</name>
        <dbReference type="ChEBI" id="CHEBI:18420"/>
        <label>3</label>
    </ligand>
</feature>
<dbReference type="Gene3D" id="3.40.50.20">
    <property type="match status" value="2"/>
</dbReference>
<dbReference type="AlphaFoldDB" id="A0A8A2UDB7"/>
<sequence>MSTDTATDGETGDGRTILLIGSGPIQIGQAAEFDYSGAQACRALQEEGARVVLVNSNPATIMTDPEMADEVYIEPITTDAIAEIIRKENPDGVIAGLGGQTGLNVTAELAEEGVLEEYDVDIMGTPLDTIYATEDRDLFRQRMEKIGQPVPASTTISLEDGESVADMTEEDLKERVQAAVDEVGGLPVIARTTYTLGGSGSGVVHEMDELLRRVRKGLRLSRNSEVLITESIAGWVEYEYEVMRDADDSCIIICNMENIDPMGIHTGESTVVTPSQIVPDEGHQEMRTAALDVIRELGIQGGCNIQFAWRDDGTPGGEYRVVEVNPRVSRSSALASKATGYPIARVTAKVALGKRLHEIDNEITGETTAAFEPAIDYVVTKVPRWPKDKFDDVDFELTTAMKSTGEAMAIGRTFEESLLKALRSSEYEPDIDWAEVSDEELEEHYLARPSPDRPYAMFEAFERGYTVDEVQELTGIFEWYTERFKRIADSTLAAQEGDFTEAAIAGHTNATIAASAGADVDTVETEVPGRTYKQVDTCAGEFKAETPYYYSARKSEFESGPLLGDAAAGELEVDRDIESVIVVGGGPIRIGQGVEFDYCSVHAVRALRDLGIDAYVVNNNPETVSTDYDTSDGLFFEPITAEEVADVAEATGADGVMVQFGGQTSVNIGEPLEDELERRGLDCEVMGTSVEAMDLAEDRDRFNALMDELEISQPDGGTAFSEEEALELAHDIGYPVLVRPSYVLGGRAMQVVYDDAELETYIEEAVRVAPDKPILVDDFLEDAIELDVDAVSDGRNVIIGGIMEHVESAGVHSGDSACMIPPRSLDEDTLERVREVTEDIAEALKTKGLLNVQLAVRDGEVYVLEANPRSSRTVPFVSKATGVPIAKLAAQVMAGETLASLEADEQIPDHTSIKEVVLPFDRLPGSDPRLGPEMKSTGEVMGTASDFGTAYWKAQQAAGNAVSEGTAVVDLDVDGFENHFDVAEFDDVPQAIRENEVDFVVSRDRDTLEMAVEEEIPYLSTVASAEAYVEALDSFDGDLEVESVSSRPKHAAKWGTSE</sequence>
<evidence type="ECO:0000259" key="17">
    <source>
        <dbReference type="PROSITE" id="PS50975"/>
    </source>
</evidence>
<feature type="binding site" evidence="16">
    <location>
        <position position="136"/>
    </location>
    <ligand>
        <name>ATP</name>
        <dbReference type="ChEBI" id="CHEBI:30616"/>
        <label>1</label>
    </ligand>
</feature>
<dbReference type="InterPro" id="IPR058047">
    <property type="entry name" value="CPSase_preATP-grasp"/>
</dbReference>
<proteinExistence type="inferred from homology"/>
<feature type="binding site" evidence="16">
    <location>
        <position position="812"/>
    </location>
    <ligand>
        <name>ATP</name>
        <dbReference type="ChEBI" id="CHEBI:30616"/>
        <label>2</label>
    </ligand>
</feature>
<feature type="binding site" evidence="16">
    <location>
        <position position="323"/>
    </location>
    <ligand>
        <name>ATP</name>
        <dbReference type="ChEBI" id="CHEBI:30616"/>
        <label>1</label>
    </ligand>
</feature>
<comment type="caution">
    <text evidence="16">Lacks conserved residue(s) required for the propagation of feature annotation.</text>
</comment>
<dbReference type="NCBIfam" id="TIGR01369">
    <property type="entry name" value="CPSaseII_lrg"/>
    <property type="match status" value="1"/>
</dbReference>
<dbReference type="EC" id="6.3.4.16" evidence="16"/>
<feature type="binding site" evidence="16">
    <location>
        <position position="853"/>
    </location>
    <ligand>
        <name>Mn(2+)</name>
        <dbReference type="ChEBI" id="CHEBI:29035"/>
        <label>3</label>
    </ligand>
</feature>
<keyword evidence="11 16" id="KW-0067">ATP-binding</keyword>
<feature type="binding site" evidence="16">
    <location>
        <position position="865"/>
    </location>
    <ligand>
        <name>Mg(2+)</name>
        <dbReference type="ChEBI" id="CHEBI:18420"/>
        <label>4</label>
    </ligand>
</feature>
<feature type="binding site" evidence="16">
    <location>
        <position position="778"/>
    </location>
    <ligand>
        <name>ATP</name>
        <dbReference type="ChEBI" id="CHEBI:30616"/>
        <label>2</label>
    </ligand>
</feature>
<feature type="binding site" evidence="16">
    <location>
        <position position="191"/>
    </location>
    <ligand>
        <name>ATP</name>
        <dbReference type="ChEBI" id="CHEBI:30616"/>
        <label>1</label>
    </ligand>
</feature>
<evidence type="ECO:0000256" key="16">
    <source>
        <dbReference type="HAMAP-Rule" id="MF_01210"/>
    </source>
</evidence>
<dbReference type="GO" id="GO:0044205">
    <property type="term" value="P:'de novo' UMP biosynthetic process"/>
    <property type="evidence" value="ECO:0007669"/>
    <property type="project" value="UniProtKB-UniRule"/>
</dbReference>
<dbReference type="FunFam" id="3.40.50.20:FF:000001">
    <property type="entry name" value="Carbamoyl-phosphate synthase large chain"/>
    <property type="match status" value="2"/>
</dbReference>
<evidence type="ECO:0000313" key="19">
    <source>
        <dbReference type="Proteomes" id="UP000663191"/>
    </source>
</evidence>
<feature type="binding site" evidence="16">
    <location>
        <position position="265"/>
    </location>
    <ligand>
        <name>ATP</name>
        <dbReference type="ChEBI" id="CHEBI:30616"/>
        <label>1</label>
    </ligand>
</feature>
<dbReference type="FunFam" id="3.30.470.20:FF:000013">
    <property type="entry name" value="Carbamoyl-phosphate synthase large chain"/>
    <property type="match status" value="1"/>
</dbReference>
<dbReference type="PANTHER" id="PTHR11405">
    <property type="entry name" value="CARBAMOYLTRANSFERASE FAMILY MEMBER"/>
    <property type="match status" value="1"/>
</dbReference>
<comment type="cofactor">
    <cofactor evidence="1">
        <name>Mn(2+)</name>
        <dbReference type="ChEBI" id="CHEBI:29035"/>
    </cofactor>
</comment>
<dbReference type="KEGG" id="hlo:J0X27_07095"/>
<dbReference type="PROSITE" id="PS00867">
    <property type="entry name" value="CPSASE_2"/>
    <property type="match status" value="1"/>
</dbReference>
<evidence type="ECO:0000256" key="6">
    <source>
        <dbReference type="ARBA" id="ARBA00022598"/>
    </source>
</evidence>
<feature type="domain" description="ATP-grasp" evidence="17">
    <location>
        <begin position="140"/>
        <end position="352"/>
    </location>
</feature>
<feature type="region of interest" description="Allosteric domain" evidence="16">
    <location>
        <begin position="961"/>
        <end position="1058"/>
    </location>
</feature>
<feature type="binding site" evidence="16">
    <location>
        <position position="813"/>
    </location>
    <ligand>
        <name>ATP</name>
        <dbReference type="ChEBI" id="CHEBI:30616"/>
        <label>2</label>
    </ligand>
</feature>
<feature type="binding site" evidence="16">
    <location>
        <position position="853"/>
    </location>
    <ligand>
        <name>Mg(2+)</name>
        <dbReference type="ChEBI" id="CHEBI:18420"/>
        <label>3</label>
    </ligand>
</feature>
<comment type="pathway">
    <text evidence="2 16">Pyrimidine metabolism; UMP biosynthesis via de novo pathway; (S)-dihydroorotate from bicarbonate: step 1/3.</text>
</comment>
<dbReference type="EMBL" id="CP071463">
    <property type="protein sequence ID" value="QSW86574.1"/>
    <property type="molecule type" value="Genomic_DNA"/>
</dbReference>
<comment type="similarity">
    <text evidence="4 16">Belongs to the CarB family.</text>
</comment>
<keyword evidence="19" id="KW-1185">Reference proteome</keyword>
<dbReference type="SMART" id="SM01096">
    <property type="entry name" value="CPSase_L_D3"/>
    <property type="match status" value="1"/>
</dbReference>
<keyword evidence="13 16" id="KW-0665">Pyrimidine biosynthesis</keyword>
<dbReference type="InterPro" id="IPR011761">
    <property type="entry name" value="ATP-grasp"/>
</dbReference>
<dbReference type="GO" id="GO:0006526">
    <property type="term" value="P:L-arginine biosynthetic process"/>
    <property type="evidence" value="ECO:0007669"/>
    <property type="project" value="UniProtKB-UniRule"/>
</dbReference>
<keyword evidence="5 16" id="KW-0055">Arginine biosynthesis</keyword>
<dbReference type="PANTHER" id="PTHR11405:SF53">
    <property type="entry name" value="CARBAMOYL-PHOSPHATE SYNTHASE [AMMONIA], MITOCHONDRIAL"/>
    <property type="match status" value="1"/>
</dbReference>
<comment type="catalytic activity">
    <reaction evidence="15 16">
        <text>hydrogencarbonate + NH4(+) + 2 ATP = carbamoyl phosphate + 2 ADP + phosphate + 2 H(+)</text>
        <dbReference type="Rhea" id="RHEA:18029"/>
        <dbReference type="ChEBI" id="CHEBI:15378"/>
        <dbReference type="ChEBI" id="CHEBI:17544"/>
        <dbReference type="ChEBI" id="CHEBI:28938"/>
        <dbReference type="ChEBI" id="CHEBI:30616"/>
        <dbReference type="ChEBI" id="CHEBI:43474"/>
        <dbReference type="ChEBI" id="CHEBI:58228"/>
        <dbReference type="ChEBI" id="CHEBI:456216"/>
        <dbReference type="EC" id="6.3.4.16"/>
    </reaction>
</comment>
<dbReference type="PROSITE" id="PS00866">
    <property type="entry name" value="CPSASE_1"/>
    <property type="match status" value="1"/>
</dbReference>
<keyword evidence="6 16" id="KW-0436">Ligase</keyword>
<feature type="binding site" evidence="16">
    <location>
        <position position="810"/>
    </location>
    <ligand>
        <name>ATP</name>
        <dbReference type="ChEBI" id="CHEBI:30616"/>
        <label>2</label>
    </ligand>
</feature>
<evidence type="ECO:0000256" key="8">
    <source>
        <dbReference type="ARBA" id="ARBA00022723"/>
    </source>
</evidence>
<dbReference type="Gene3D" id="1.10.1030.10">
    <property type="entry name" value="Carbamoyl-phosphate synthetase, large subunit oligomerisation domain"/>
    <property type="match status" value="1"/>
</dbReference>
<dbReference type="RefSeq" id="WP_207271679.1">
    <property type="nucleotide sequence ID" value="NZ_CP071463.1"/>
</dbReference>
<evidence type="ECO:0000256" key="7">
    <source>
        <dbReference type="ARBA" id="ARBA00022605"/>
    </source>
</evidence>
<feature type="binding site" evidence="16">
    <location>
        <position position="306"/>
    </location>
    <ligand>
        <name>ATP</name>
        <dbReference type="ChEBI" id="CHEBI:30616"/>
        <label>1</label>
    </ligand>
</feature>
<dbReference type="InterPro" id="IPR036897">
    <property type="entry name" value="CarbamoylP_synth_lsu_oligo_sf"/>
</dbReference>
<feature type="binding site" evidence="16">
    <location>
        <position position="325"/>
    </location>
    <ligand>
        <name>Mg(2+)</name>
        <dbReference type="ChEBI" id="CHEBI:18420"/>
        <label>2</label>
    </ligand>
</feature>
<evidence type="ECO:0000256" key="10">
    <source>
        <dbReference type="ARBA" id="ARBA00022741"/>
    </source>
</evidence>
<feature type="binding site" evidence="16">
    <location>
        <position position="306"/>
    </location>
    <ligand>
        <name>Mn(2+)</name>
        <dbReference type="ChEBI" id="CHEBI:29035"/>
        <label>1</label>
    </ligand>
</feature>
<dbReference type="InterPro" id="IPR005479">
    <property type="entry name" value="CPAse_ATP-bd"/>
</dbReference>
<feature type="domain" description="ATP-grasp" evidence="17">
    <location>
        <begin position="703"/>
        <end position="894"/>
    </location>
</feature>
<name>A0A8A2UDB7_9EURY</name>
<feature type="binding site" evidence="16">
    <location>
        <position position="865"/>
    </location>
    <ligand>
        <name>Mn(2+)</name>
        <dbReference type="ChEBI" id="CHEBI:29035"/>
        <label>4</label>
    </ligand>
</feature>
<feature type="binding site" evidence="16">
    <location>
        <position position="197"/>
    </location>
    <ligand>
        <name>ATP</name>
        <dbReference type="ChEBI" id="CHEBI:30616"/>
        <label>1</label>
    </ligand>
</feature>
<comment type="pathway">
    <text evidence="3 16">Amino-acid biosynthesis; L-arginine biosynthesis; carbamoyl phosphate from bicarbonate: step 1/1.</text>
</comment>
<dbReference type="GO" id="GO:0006541">
    <property type="term" value="P:glutamine metabolic process"/>
    <property type="evidence" value="ECO:0007669"/>
    <property type="project" value="TreeGrafter"/>
</dbReference>
<evidence type="ECO:0000256" key="2">
    <source>
        <dbReference type="ARBA" id="ARBA00004812"/>
    </source>
</evidence>
<evidence type="ECO:0000256" key="14">
    <source>
        <dbReference type="ARBA" id="ARBA00023211"/>
    </source>
</evidence>
<comment type="catalytic activity">
    <reaction evidence="16">
        <text>hydrogencarbonate + L-glutamine + 2 ATP + H2O = carbamoyl phosphate + L-glutamate + 2 ADP + phosphate + 2 H(+)</text>
        <dbReference type="Rhea" id="RHEA:18633"/>
        <dbReference type="ChEBI" id="CHEBI:15377"/>
        <dbReference type="ChEBI" id="CHEBI:15378"/>
        <dbReference type="ChEBI" id="CHEBI:17544"/>
        <dbReference type="ChEBI" id="CHEBI:29985"/>
        <dbReference type="ChEBI" id="CHEBI:30616"/>
        <dbReference type="ChEBI" id="CHEBI:43474"/>
        <dbReference type="ChEBI" id="CHEBI:58228"/>
        <dbReference type="ChEBI" id="CHEBI:58359"/>
        <dbReference type="ChEBI" id="CHEBI:456216"/>
        <dbReference type="EC" id="6.3.5.5"/>
    </reaction>
</comment>
<evidence type="ECO:0000256" key="4">
    <source>
        <dbReference type="ARBA" id="ARBA00009799"/>
    </source>
</evidence>
<dbReference type="PROSITE" id="PS50975">
    <property type="entry name" value="ATP_GRASP"/>
    <property type="match status" value="2"/>
</dbReference>
<organism evidence="18 19">
    <name type="scientific">Natrinema longum</name>
    <dbReference type="NCBI Taxonomy" id="370324"/>
    <lineage>
        <taxon>Archaea</taxon>
        <taxon>Methanobacteriati</taxon>
        <taxon>Methanobacteriota</taxon>
        <taxon>Stenosarchaea group</taxon>
        <taxon>Halobacteria</taxon>
        <taxon>Halobacteriales</taxon>
        <taxon>Natrialbaceae</taxon>
        <taxon>Natrinema</taxon>
    </lineage>
</organism>
<evidence type="ECO:0000256" key="13">
    <source>
        <dbReference type="ARBA" id="ARBA00022975"/>
    </source>
</evidence>
<feature type="binding site" evidence="16">
    <location>
        <position position="306"/>
    </location>
    <ligand>
        <name>Mg(2+)</name>
        <dbReference type="ChEBI" id="CHEBI:18420"/>
        <label>1</label>
    </ligand>
</feature>
<protein>
    <recommendedName>
        <fullName evidence="16">Carbamoyl phosphate synthase large chain</fullName>
        <ecNumber evidence="16">6.3.4.16</ecNumber>
        <ecNumber evidence="16">6.3.5.5</ecNumber>
    </recommendedName>
    <alternativeName>
        <fullName evidence="16">Carbamoyl phosphate synthetase ammonia chain</fullName>
    </alternativeName>
</protein>
<dbReference type="UniPathway" id="UPA00068">
    <property type="reaction ID" value="UER00171"/>
</dbReference>
<keyword evidence="8" id="KW-0479">Metal-binding</keyword>
<feature type="binding site" evidence="16">
    <location>
        <position position="739"/>
    </location>
    <ligand>
        <name>ATP</name>
        <dbReference type="ChEBI" id="CHEBI:30616"/>
        <label>2</label>
    </ligand>
</feature>
<gene>
    <name evidence="16 18" type="primary">carB</name>
    <name evidence="18" type="ORF">J0X27_07095</name>
</gene>
<dbReference type="InterPro" id="IPR005480">
    <property type="entry name" value="CPSase_lsu_oligo"/>
</dbReference>
<comment type="cofactor">
    <cofactor evidence="16">
        <name>Mg(2+)</name>
        <dbReference type="ChEBI" id="CHEBI:18420"/>
    </cofactor>
    <cofactor evidence="16">
        <name>Mn(2+)</name>
        <dbReference type="ChEBI" id="CHEBI:29035"/>
    </cofactor>
    <text evidence="16">Binds 4 Mg(2+) or Mn(2+) ions per subunit.</text>
</comment>
<dbReference type="EC" id="6.3.5.5" evidence="16"/>
<evidence type="ECO:0000256" key="5">
    <source>
        <dbReference type="ARBA" id="ARBA00022571"/>
    </source>
</evidence>
<comment type="domain">
    <text evidence="16">The large subunit is composed of 2 ATP-grasp domains that are involved in binding the 2 ATP molecules needed for carbamoyl phosphate synthesis. The N-terminal ATP-grasp domain (referred to as the carboxyphosphate synthetic component) catalyzes the ATP-dependent phosphorylation of hydrogencarbonate to carboxyphosphate and the subsequent nucleophilic attack by ammonia to form a carbamate intermediate. The C-terminal ATP-grasp domain (referred to as the carbamoyl phosphate synthetic component) then catalyzes the phosphorylation of carbamate with the second ATP to form the end product carbamoyl phosphate. The reactive and unstable enzyme intermediates are sequentially channeled from one active site to the next through the interior of the protein over a distance of at least 96 A.</text>
</comment>
<feature type="binding site" evidence="16">
    <location>
        <position position="865"/>
    </location>
    <ligand>
        <name>Mn(2+)</name>
        <dbReference type="ChEBI" id="CHEBI:29035"/>
        <label>3</label>
    </ligand>
</feature>
<dbReference type="InterPro" id="IPR005483">
    <property type="entry name" value="CPSase_dom"/>
</dbReference>
<dbReference type="FunFam" id="3.30.1490.20:FF:000001">
    <property type="entry name" value="Carbamoyl-phosphate synthase large chain"/>
    <property type="match status" value="1"/>
</dbReference>
<accession>A0A8A2UDB7</accession>
<evidence type="ECO:0000256" key="3">
    <source>
        <dbReference type="ARBA" id="ARBA00005077"/>
    </source>
</evidence>
<feature type="region of interest" description="Carboxyphosphate synthetic domain" evidence="16">
    <location>
        <begin position="1"/>
        <end position="426"/>
    </location>
</feature>
<keyword evidence="14" id="KW-0464">Manganese</keyword>
<dbReference type="NCBIfam" id="NF009455">
    <property type="entry name" value="PRK12815.1"/>
    <property type="match status" value="1"/>
</dbReference>
<dbReference type="InterPro" id="IPR016185">
    <property type="entry name" value="PreATP-grasp_dom_sf"/>
</dbReference>
<feature type="binding site" evidence="16">
    <location>
        <position position="323"/>
    </location>
    <ligand>
        <name>Mn(2+)</name>
        <dbReference type="ChEBI" id="CHEBI:29035"/>
        <label>1</label>
    </ligand>
</feature>
<evidence type="ECO:0000256" key="12">
    <source>
        <dbReference type="ARBA" id="ARBA00022842"/>
    </source>
</evidence>
<comment type="function">
    <text evidence="16">Large subunit of the glutamine-dependent carbamoyl phosphate synthetase (CPSase). CPSase catalyzes the formation of carbamoyl phosphate from the ammonia moiety of glutamine, carbonate, and phosphate donated by ATP, constituting the first step of 2 biosynthetic pathways, one leading to arginine and/or urea and the other to pyrimidine nucleotides. The large subunit (synthetase) binds the substrates ammonia (free or transferred from glutamine from the small subunit), hydrogencarbonate and ATP and carries out an ATP-coupled ligase reaction, activating hydrogencarbonate by forming carboxy phosphate which reacts with ammonia to form carbamoyl phosphate.</text>
</comment>
<keyword evidence="12" id="KW-0460">Magnesium</keyword>
<feature type="binding site" evidence="16">
    <location>
        <position position="811"/>
    </location>
    <ligand>
        <name>ATP</name>
        <dbReference type="ChEBI" id="CHEBI:30616"/>
        <label>2</label>
    </ligand>
</feature>
<dbReference type="SUPFAM" id="SSF56059">
    <property type="entry name" value="Glutathione synthetase ATP-binding domain-like"/>
    <property type="match status" value="2"/>
</dbReference>
<feature type="binding site" evidence="16">
    <location>
        <position position="263"/>
    </location>
    <ligand>
        <name>ATP</name>
        <dbReference type="ChEBI" id="CHEBI:30616"/>
        <label>1</label>
    </ligand>
</feature>
<dbReference type="Pfam" id="PF02786">
    <property type="entry name" value="CPSase_L_D2"/>
    <property type="match status" value="2"/>
</dbReference>
<dbReference type="UniPathway" id="UPA00070">
    <property type="reaction ID" value="UER00115"/>
</dbReference>
<evidence type="ECO:0000256" key="11">
    <source>
        <dbReference type="ARBA" id="ARBA00022840"/>
    </source>
</evidence>
<feature type="binding site" evidence="16">
    <location>
        <position position="785"/>
    </location>
    <ligand>
        <name>ATP</name>
        <dbReference type="ChEBI" id="CHEBI:30616"/>
        <label>2</label>
    </ligand>
</feature>
<comment type="subunit">
    <text evidence="16">Composed of two chains; the small (or glutamine) chain promotes the hydrolysis of glutamine to ammonia, which is used by the large (or ammonia) chain to synthesize carbamoyl phosphate. Tetramer of heterodimers (alpha,beta)4.</text>
</comment>
<dbReference type="PRINTS" id="PR00098">
    <property type="entry name" value="CPSASE"/>
</dbReference>
<dbReference type="GO" id="GO:0005524">
    <property type="term" value="F:ATP binding"/>
    <property type="evidence" value="ECO:0007669"/>
    <property type="project" value="UniProtKB-UniRule"/>
</dbReference>
<keyword evidence="7 16" id="KW-0028">Amino-acid biosynthesis</keyword>
<dbReference type="GO" id="GO:0005737">
    <property type="term" value="C:cytoplasm"/>
    <property type="evidence" value="ECO:0007669"/>
    <property type="project" value="TreeGrafter"/>
</dbReference>
<dbReference type="Proteomes" id="UP000663191">
    <property type="component" value="Chromosome"/>
</dbReference>
<feature type="binding site" evidence="16">
    <location>
        <position position="323"/>
    </location>
    <ligand>
        <name>Mg(2+)</name>
        <dbReference type="ChEBI" id="CHEBI:18420"/>
        <label>2</label>
    </ligand>
</feature>
<evidence type="ECO:0000256" key="1">
    <source>
        <dbReference type="ARBA" id="ARBA00001936"/>
    </source>
</evidence>
<dbReference type="SUPFAM" id="SSF52440">
    <property type="entry name" value="PreATP-grasp domain"/>
    <property type="match status" value="2"/>
</dbReference>
<dbReference type="GO" id="GO:0046872">
    <property type="term" value="F:metal ion binding"/>
    <property type="evidence" value="ECO:0007669"/>
    <property type="project" value="UniProtKB-KW"/>
</dbReference>
<dbReference type="Pfam" id="PF25596">
    <property type="entry name" value="CPSase_L_D1"/>
    <property type="match status" value="2"/>
</dbReference>
<dbReference type="GO" id="GO:0004088">
    <property type="term" value="F:carbamoyl-phosphate synthase (glutamine-hydrolyzing) activity"/>
    <property type="evidence" value="ECO:0007669"/>
    <property type="project" value="UniProtKB-UniRule"/>
</dbReference>
<feature type="binding site" evidence="16">
    <location>
        <position position="867"/>
    </location>
    <ligand>
        <name>Mg(2+)</name>
        <dbReference type="ChEBI" id="CHEBI:18420"/>
        <label>4</label>
    </ligand>
</feature>
<keyword evidence="10 16" id="KW-0547">Nucleotide-binding</keyword>
<dbReference type="HAMAP" id="MF_01210_A">
    <property type="entry name" value="CPSase_L_chain_A"/>
    <property type="match status" value="1"/>
</dbReference>
<feature type="binding site" evidence="16">
    <location>
        <position position="237"/>
    </location>
    <ligand>
        <name>ATP</name>
        <dbReference type="ChEBI" id="CHEBI:30616"/>
        <label>1</label>
    </ligand>
</feature>
<feature type="binding site" evidence="16">
    <location>
        <position position="867"/>
    </location>
    <ligand>
        <name>Mn(2+)</name>
        <dbReference type="ChEBI" id="CHEBI:29035"/>
        <label>4</label>
    </ligand>
</feature>
<feature type="binding site" evidence="16">
    <location>
        <position position="865"/>
    </location>
    <ligand>
        <name>ATP</name>
        <dbReference type="ChEBI" id="CHEBI:30616"/>
        <label>2</label>
    </ligand>
</feature>